<dbReference type="SMART" id="SM00255">
    <property type="entry name" value="TIR"/>
    <property type="match status" value="2"/>
</dbReference>
<evidence type="ECO:0000256" key="1">
    <source>
        <dbReference type="ARBA" id="ARBA00023027"/>
    </source>
</evidence>
<dbReference type="Pfam" id="PF01582">
    <property type="entry name" value="TIR"/>
    <property type="match status" value="2"/>
</dbReference>
<reference evidence="3" key="1">
    <citation type="submission" date="2013-07" db="EMBL/GenBank/DDBJ databases">
        <title>The genome of Eucalyptus grandis.</title>
        <authorList>
            <person name="Schmutz J."/>
            <person name="Hayes R."/>
            <person name="Myburg A."/>
            <person name="Tuskan G."/>
            <person name="Grattapaglia D."/>
            <person name="Rokhsar D.S."/>
        </authorList>
    </citation>
    <scope>NUCLEOTIDE SEQUENCE</scope>
    <source>
        <tissue evidence="3">Leaf extractions</tissue>
    </source>
</reference>
<dbReference type="SUPFAM" id="SSF52200">
    <property type="entry name" value="Toll/Interleukin receptor TIR domain"/>
    <property type="match status" value="2"/>
</dbReference>
<dbReference type="PROSITE" id="PS50104">
    <property type="entry name" value="TIR"/>
    <property type="match status" value="2"/>
</dbReference>
<protein>
    <recommendedName>
        <fullName evidence="2">TIR domain-containing protein</fullName>
    </recommendedName>
</protein>
<dbReference type="FunFam" id="3.40.50.10140:FF:000007">
    <property type="entry name" value="Disease resistance protein (TIR-NBS-LRR class)"/>
    <property type="match status" value="1"/>
</dbReference>
<name>A0A059B0F7_EUCGR</name>
<dbReference type="OMA" id="ATMIHSE"/>
<dbReference type="EMBL" id="KK198760">
    <property type="protein sequence ID" value="KCW59160.1"/>
    <property type="molecule type" value="Genomic_DNA"/>
</dbReference>
<accession>A0A059B0F7</accession>
<keyword evidence="1" id="KW-0520">NAD</keyword>
<evidence type="ECO:0000259" key="2">
    <source>
        <dbReference type="PROSITE" id="PS50104"/>
    </source>
</evidence>
<sequence length="351" mass="40923">MMASFSSKKRMSFQVYVSFQGRDVRRAFLSHLHAALDQAGVSVYKDDEQLAMREQLQTTTMEALKESHVAIIIFSKDYASSLWCLRELERLMELRAQEALTVLPVFYDVTAAEVRWPTASYARAIGEHEEREVDPETMRRWREALYKAGNLAGWQLCEEKSEATLVKKIVERISELKRFDVFLSFWGRDDHGNFINNLNKELVEKGINTFMDSESSMMGQDFPPALKDAIKDAIKQSRMYVVVFSKKYAESWWCLKELVQILERSRGKPLIFPIFYSVPPGEVRSQKNTYEKELDDHEIEFGKRKVKKWREALTKVANMQGRHLDDGSGDDWIPRIVEDIENMMVEIKRKP</sequence>
<gene>
    <name evidence="3" type="ORF">EUGRSUZ_H01796</name>
</gene>
<proteinExistence type="predicted"/>
<dbReference type="InParanoid" id="A0A059B0F7"/>
<dbReference type="PANTHER" id="PTHR32009:SF138">
    <property type="entry name" value="DISEASE RESISTANCE PROTEIN (TIR-NBS-LRR CLASS)"/>
    <property type="match status" value="1"/>
</dbReference>
<dbReference type="GO" id="GO:0007165">
    <property type="term" value="P:signal transduction"/>
    <property type="evidence" value="ECO:0000318"/>
    <property type="project" value="GO_Central"/>
</dbReference>
<feature type="domain" description="TIR" evidence="2">
    <location>
        <begin position="177"/>
        <end position="344"/>
    </location>
</feature>
<evidence type="ECO:0000313" key="3">
    <source>
        <dbReference type="EMBL" id="KCW59160.1"/>
    </source>
</evidence>
<dbReference type="Gene3D" id="3.40.50.10140">
    <property type="entry name" value="Toll/interleukin-1 receptor homology (TIR) domain"/>
    <property type="match status" value="2"/>
</dbReference>
<organism evidence="3">
    <name type="scientific">Eucalyptus grandis</name>
    <name type="common">Flooded gum</name>
    <dbReference type="NCBI Taxonomy" id="71139"/>
    <lineage>
        <taxon>Eukaryota</taxon>
        <taxon>Viridiplantae</taxon>
        <taxon>Streptophyta</taxon>
        <taxon>Embryophyta</taxon>
        <taxon>Tracheophyta</taxon>
        <taxon>Spermatophyta</taxon>
        <taxon>Magnoliopsida</taxon>
        <taxon>eudicotyledons</taxon>
        <taxon>Gunneridae</taxon>
        <taxon>Pentapetalae</taxon>
        <taxon>rosids</taxon>
        <taxon>malvids</taxon>
        <taxon>Myrtales</taxon>
        <taxon>Myrtaceae</taxon>
        <taxon>Myrtoideae</taxon>
        <taxon>Eucalypteae</taxon>
        <taxon>Eucalyptus</taxon>
    </lineage>
</organism>
<dbReference type="Gramene" id="KCW59160">
    <property type="protein sequence ID" value="KCW59160"/>
    <property type="gene ID" value="EUGRSUZ_H01796"/>
</dbReference>
<dbReference type="AlphaFoldDB" id="A0A059B0F7"/>
<dbReference type="PANTHER" id="PTHR32009">
    <property type="entry name" value="TMV RESISTANCE PROTEIN N-LIKE"/>
    <property type="match status" value="1"/>
</dbReference>
<dbReference type="GO" id="GO:0005634">
    <property type="term" value="C:nucleus"/>
    <property type="evidence" value="ECO:0000318"/>
    <property type="project" value="GO_Central"/>
</dbReference>
<feature type="domain" description="TIR" evidence="2">
    <location>
        <begin position="11"/>
        <end position="177"/>
    </location>
</feature>
<dbReference type="STRING" id="71139.A0A059B0F7"/>
<dbReference type="InterPro" id="IPR035897">
    <property type="entry name" value="Toll_tir_struct_dom_sf"/>
</dbReference>
<dbReference type="InterPro" id="IPR000157">
    <property type="entry name" value="TIR_dom"/>
</dbReference>